<protein>
    <submittedName>
        <fullName evidence="1">Uncharacterized protein</fullName>
    </submittedName>
</protein>
<evidence type="ECO:0000313" key="1">
    <source>
        <dbReference type="EMBL" id="KAG6500621.1"/>
    </source>
</evidence>
<accession>A0A8J5L4J7</accession>
<comment type="caution">
    <text evidence="1">The sequence shown here is derived from an EMBL/GenBank/DDBJ whole genome shotgun (WGS) entry which is preliminary data.</text>
</comment>
<name>A0A8J5L4J7_ZINOF</name>
<dbReference type="AlphaFoldDB" id="A0A8J5L4J7"/>
<reference evidence="1 2" key="1">
    <citation type="submission" date="2020-08" db="EMBL/GenBank/DDBJ databases">
        <title>Plant Genome Project.</title>
        <authorList>
            <person name="Zhang R.-G."/>
        </authorList>
    </citation>
    <scope>NUCLEOTIDE SEQUENCE [LARGE SCALE GENOMIC DNA]</scope>
    <source>
        <tissue evidence="1">Rhizome</tissue>
    </source>
</reference>
<proteinExistence type="predicted"/>
<organism evidence="1 2">
    <name type="scientific">Zingiber officinale</name>
    <name type="common">Ginger</name>
    <name type="synonym">Amomum zingiber</name>
    <dbReference type="NCBI Taxonomy" id="94328"/>
    <lineage>
        <taxon>Eukaryota</taxon>
        <taxon>Viridiplantae</taxon>
        <taxon>Streptophyta</taxon>
        <taxon>Embryophyta</taxon>
        <taxon>Tracheophyta</taxon>
        <taxon>Spermatophyta</taxon>
        <taxon>Magnoliopsida</taxon>
        <taxon>Liliopsida</taxon>
        <taxon>Zingiberales</taxon>
        <taxon>Zingiberaceae</taxon>
        <taxon>Zingiber</taxon>
    </lineage>
</organism>
<dbReference type="EMBL" id="JACMSC010000011">
    <property type="protein sequence ID" value="KAG6500621.1"/>
    <property type="molecule type" value="Genomic_DNA"/>
</dbReference>
<gene>
    <name evidence="1" type="ORF">ZIOFF_040469</name>
</gene>
<dbReference type="Proteomes" id="UP000734854">
    <property type="component" value="Unassembled WGS sequence"/>
</dbReference>
<keyword evidence="2" id="KW-1185">Reference proteome</keyword>
<evidence type="ECO:0000313" key="2">
    <source>
        <dbReference type="Proteomes" id="UP000734854"/>
    </source>
</evidence>
<sequence>MLGTDLSHWTHNPILRIQDKVTARRAVYHYDRFLFEGTPGNISSGDGVGPVAQRIRAHGYEPRCRGFESLLAHNLPFWEGPFPLVGVGKS</sequence>